<dbReference type="PANTHER" id="PTHR12210">
    <property type="entry name" value="DULLARD PROTEIN PHOSPHATASE"/>
    <property type="match status" value="1"/>
</dbReference>
<feature type="region of interest" description="Disordered" evidence="1">
    <location>
        <begin position="15"/>
        <end position="85"/>
    </location>
</feature>
<dbReference type="InterPro" id="IPR011948">
    <property type="entry name" value="Dullard_phosphatase"/>
</dbReference>
<evidence type="ECO:0000256" key="1">
    <source>
        <dbReference type="SAM" id="MobiDB-lite"/>
    </source>
</evidence>
<feature type="compositionally biased region" description="Polar residues" evidence="1">
    <location>
        <begin position="189"/>
        <end position="208"/>
    </location>
</feature>
<dbReference type="CDD" id="cd07521">
    <property type="entry name" value="HAD_FCP1-like"/>
    <property type="match status" value="1"/>
</dbReference>
<accession>A0AAV5S1X2</accession>
<dbReference type="FunFam" id="3.40.50.1000:FF:000199">
    <property type="entry name" value="Nuclear envelope morphology"/>
    <property type="match status" value="1"/>
</dbReference>
<protein>
    <submittedName>
        <fullName evidence="4">Nem1-Spo7 phosphatase catalytic subunit</fullName>
    </submittedName>
</protein>
<dbReference type="InterPro" id="IPR023214">
    <property type="entry name" value="HAD_sf"/>
</dbReference>
<evidence type="ECO:0000313" key="4">
    <source>
        <dbReference type="EMBL" id="GMM57411.1"/>
    </source>
</evidence>
<dbReference type="AlphaFoldDB" id="A0AAV5S1X2"/>
<keyword evidence="2" id="KW-1133">Transmembrane helix</keyword>
<dbReference type="SUPFAM" id="SSF56784">
    <property type="entry name" value="HAD-like"/>
    <property type="match status" value="1"/>
</dbReference>
<dbReference type="GO" id="GO:0016791">
    <property type="term" value="F:phosphatase activity"/>
    <property type="evidence" value="ECO:0007669"/>
    <property type="project" value="InterPro"/>
</dbReference>
<evidence type="ECO:0000256" key="2">
    <source>
        <dbReference type="SAM" id="Phobius"/>
    </source>
</evidence>
<proteinExistence type="predicted"/>
<sequence>MNALSYISEQLAPVPIIQDSNKSKSPEDNNSNIDDNTSTPNNIPTRQEIKNIATTDTATAHKDEGAADISSSNSEHTTDIHDGTTKEINDGTTSLLFKVLKSKTVHILWICLVFFPRYLVVKPLYFIWIVISLPLALVESGIRLKNRPLEKPVPKPQDDNSLKPIVEEDLVNGDEFIFQRDTIKGTFVKTSSRSHTSTPLRNTHSSQGRNEKQQLHDSLSDINSSSGNTIFGSKKMGKFLFPKKLIPKSIKYSGRKKILVIDLDETLIHSVSRGTTHVNSSQGHIIEVKFASSGVSTLYYVHKRPYCDLFLGRVSDWYDIAIFTASMKEYADPVIDWLESSFPGKFVRRLYRNDCTLRDGVGYIKDLSIFTKPRTDVKAPTQEIGLNEIIIIDNSPVSYAMNVDNAIQVEGWINDQTDTDLLNLIPFLESLRYTTDVRNILCLKNGEKSFGIA</sequence>
<feature type="compositionally biased region" description="Basic and acidic residues" evidence="1">
    <location>
        <begin position="209"/>
        <end position="219"/>
    </location>
</feature>
<dbReference type="InterPro" id="IPR050365">
    <property type="entry name" value="TIM50"/>
</dbReference>
<gene>
    <name evidence="4" type="ORF">DAKH74_040270</name>
</gene>
<dbReference type="Pfam" id="PF03031">
    <property type="entry name" value="NIF"/>
    <property type="match status" value="1"/>
</dbReference>
<dbReference type="NCBIfam" id="TIGR02251">
    <property type="entry name" value="HIF-SF_euk"/>
    <property type="match status" value="1"/>
</dbReference>
<keyword evidence="2" id="KW-0812">Transmembrane</keyword>
<organism evidence="4 5">
    <name type="scientific">Maudiozyma humilis</name>
    <name type="common">Sour dough yeast</name>
    <name type="synonym">Kazachstania humilis</name>
    <dbReference type="NCBI Taxonomy" id="51915"/>
    <lineage>
        <taxon>Eukaryota</taxon>
        <taxon>Fungi</taxon>
        <taxon>Dikarya</taxon>
        <taxon>Ascomycota</taxon>
        <taxon>Saccharomycotina</taxon>
        <taxon>Saccharomycetes</taxon>
        <taxon>Saccharomycetales</taxon>
        <taxon>Saccharomycetaceae</taxon>
        <taxon>Maudiozyma</taxon>
    </lineage>
</organism>
<dbReference type="InterPro" id="IPR004274">
    <property type="entry name" value="FCP1_dom"/>
</dbReference>
<feature type="compositionally biased region" description="Low complexity" evidence="1">
    <location>
        <begin position="29"/>
        <end position="43"/>
    </location>
</feature>
<dbReference type="PROSITE" id="PS50969">
    <property type="entry name" value="FCP1"/>
    <property type="match status" value="1"/>
</dbReference>
<dbReference type="EMBL" id="BTGD01000013">
    <property type="protein sequence ID" value="GMM57411.1"/>
    <property type="molecule type" value="Genomic_DNA"/>
</dbReference>
<feature type="domain" description="FCP1 homology" evidence="3">
    <location>
        <begin position="252"/>
        <end position="431"/>
    </location>
</feature>
<comment type="caution">
    <text evidence="4">The sequence shown here is derived from an EMBL/GenBank/DDBJ whole genome shotgun (WGS) entry which is preliminary data.</text>
</comment>
<evidence type="ECO:0000259" key="3">
    <source>
        <dbReference type="PROSITE" id="PS50969"/>
    </source>
</evidence>
<feature type="transmembrane region" description="Helical" evidence="2">
    <location>
        <begin position="104"/>
        <end position="119"/>
    </location>
</feature>
<reference evidence="4 5" key="1">
    <citation type="journal article" date="2023" name="Elife">
        <title>Identification of key yeast species and microbe-microbe interactions impacting larval growth of Drosophila in the wild.</title>
        <authorList>
            <person name="Mure A."/>
            <person name="Sugiura Y."/>
            <person name="Maeda R."/>
            <person name="Honda K."/>
            <person name="Sakurai N."/>
            <person name="Takahashi Y."/>
            <person name="Watada M."/>
            <person name="Katoh T."/>
            <person name="Gotoh A."/>
            <person name="Gotoh Y."/>
            <person name="Taniguchi I."/>
            <person name="Nakamura K."/>
            <person name="Hayashi T."/>
            <person name="Katayama T."/>
            <person name="Uemura T."/>
            <person name="Hattori Y."/>
        </authorList>
    </citation>
    <scope>NUCLEOTIDE SEQUENCE [LARGE SCALE GENOMIC DNA]</scope>
    <source>
        <strain evidence="4 5">KH-74</strain>
    </source>
</reference>
<evidence type="ECO:0000313" key="5">
    <source>
        <dbReference type="Proteomes" id="UP001377567"/>
    </source>
</evidence>
<name>A0AAV5S1X2_MAUHU</name>
<dbReference type="SMART" id="SM00577">
    <property type="entry name" value="CPDc"/>
    <property type="match status" value="1"/>
</dbReference>
<dbReference type="Proteomes" id="UP001377567">
    <property type="component" value="Unassembled WGS sequence"/>
</dbReference>
<feature type="region of interest" description="Disordered" evidence="1">
    <location>
        <begin position="189"/>
        <end position="222"/>
    </location>
</feature>
<dbReference type="Gene3D" id="3.40.50.1000">
    <property type="entry name" value="HAD superfamily/HAD-like"/>
    <property type="match status" value="1"/>
</dbReference>
<feature type="compositionally biased region" description="Basic and acidic residues" evidence="1">
    <location>
        <begin position="76"/>
        <end position="85"/>
    </location>
</feature>
<dbReference type="InterPro" id="IPR036412">
    <property type="entry name" value="HAD-like_sf"/>
</dbReference>
<keyword evidence="5" id="KW-1185">Reference proteome</keyword>
<keyword evidence="2" id="KW-0472">Membrane</keyword>